<dbReference type="PROSITE" id="PS51257">
    <property type="entry name" value="PROKAR_LIPOPROTEIN"/>
    <property type="match status" value="1"/>
</dbReference>
<dbReference type="Proteomes" id="UP000199107">
    <property type="component" value="Unassembled WGS sequence"/>
</dbReference>
<protein>
    <submittedName>
        <fullName evidence="3">Uncharacterized protein</fullName>
    </submittedName>
</protein>
<dbReference type="AlphaFoldDB" id="A0A1G9T5I5"/>
<feature type="region of interest" description="Disordered" evidence="1">
    <location>
        <begin position="136"/>
        <end position="162"/>
    </location>
</feature>
<gene>
    <name evidence="3" type="ORF">SAMN05192555_11316</name>
</gene>
<evidence type="ECO:0000313" key="4">
    <source>
        <dbReference type="Proteomes" id="UP000199107"/>
    </source>
</evidence>
<dbReference type="RefSeq" id="WP_089659494.1">
    <property type="nucleotide sequence ID" value="NZ_FNGH01000013.1"/>
</dbReference>
<keyword evidence="4" id="KW-1185">Reference proteome</keyword>
<evidence type="ECO:0000256" key="1">
    <source>
        <dbReference type="SAM" id="MobiDB-lite"/>
    </source>
</evidence>
<organism evidence="3 4">
    <name type="scientific">Franzmannia pantelleriensis</name>
    <dbReference type="NCBI Taxonomy" id="48727"/>
    <lineage>
        <taxon>Bacteria</taxon>
        <taxon>Pseudomonadati</taxon>
        <taxon>Pseudomonadota</taxon>
        <taxon>Gammaproteobacteria</taxon>
        <taxon>Oceanospirillales</taxon>
        <taxon>Halomonadaceae</taxon>
        <taxon>Franzmannia</taxon>
    </lineage>
</organism>
<feature type="transmembrane region" description="Helical" evidence="2">
    <location>
        <begin position="54"/>
        <end position="77"/>
    </location>
</feature>
<keyword evidence="2" id="KW-0812">Transmembrane</keyword>
<evidence type="ECO:0000256" key="2">
    <source>
        <dbReference type="SAM" id="Phobius"/>
    </source>
</evidence>
<reference evidence="4" key="1">
    <citation type="submission" date="2016-10" db="EMBL/GenBank/DDBJ databases">
        <authorList>
            <person name="Varghese N."/>
            <person name="Submissions S."/>
        </authorList>
    </citation>
    <scope>NUCLEOTIDE SEQUENCE [LARGE SCALE GENOMIC DNA]</scope>
    <source>
        <strain evidence="4">AAP</strain>
    </source>
</reference>
<keyword evidence="2" id="KW-1133">Transmembrane helix</keyword>
<evidence type="ECO:0000313" key="3">
    <source>
        <dbReference type="EMBL" id="SDM42951.1"/>
    </source>
</evidence>
<accession>A0A1G9T5I5</accession>
<keyword evidence="2" id="KW-0472">Membrane</keyword>
<name>A0A1G9T5I5_9GAMM</name>
<proteinExistence type="predicted"/>
<dbReference type="OrthoDB" id="6168300at2"/>
<sequence>MRQFLFPRAPLARATLLSCHLLLQIGLVACTALWLAPQTPWLSGAAWAEAWPTLALGGGALLLAMVALRLLAELWLLPHHLGQSRGGFAPSAVMTRSFERRPAVHDTQEAWTSQAREVQVEEGVVGTARVTRARRRGVDEPTLDLATSGAAPEATTRQEPRL</sequence>
<dbReference type="EMBL" id="FNGH01000013">
    <property type="protein sequence ID" value="SDM42951.1"/>
    <property type="molecule type" value="Genomic_DNA"/>
</dbReference>